<feature type="domain" description="TonB-dependent receptor plug" evidence="8">
    <location>
        <begin position="120"/>
        <end position="214"/>
    </location>
</feature>
<evidence type="ECO:0000256" key="6">
    <source>
        <dbReference type="ARBA" id="ARBA00023136"/>
    </source>
</evidence>
<keyword evidence="3" id="KW-1134">Transmembrane beta strand</keyword>
<dbReference type="Pfam" id="PF13715">
    <property type="entry name" value="CarbopepD_reg_2"/>
    <property type="match status" value="1"/>
</dbReference>
<dbReference type="InterPro" id="IPR036942">
    <property type="entry name" value="Beta-barrel_TonB_sf"/>
</dbReference>
<dbReference type="InterPro" id="IPR008969">
    <property type="entry name" value="CarboxyPept-like_regulatory"/>
</dbReference>
<evidence type="ECO:0000256" key="3">
    <source>
        <dbReference type="ARBA" id="ARBA00022452"/>
    </source>
</evidence>
<evidence type="ECO:0000313" key="10">
    <source>
        <dbReference type="Proteomes" id="UP001597112"/>
    </source>
</evidence>
<dbReference type="InterPro" id="IPR039426">
    <property type="entry name" value="TonB-dep_rcpt-like"/>
</dbReference>
<reference evidence="10" key="1">
    <citation type="journal article" date="2019" name="Int. J. Syst. Evol. Microbiol.">
        <title>The Global Catalogue of Microorganisms (GCM) 10K type strain sequencing project: providing services to taxonomists for standard genome sequencing and annotation.</title>
        <authorList>
            <consortium name="The Broad Institute Genomics Platform"/>
            <consortium name="The Broad Institute Genome Sequencing Center for Infectious Disease"/>
            <person name="Wu L."/>
            <person name="Ma J."/>
        </authorList>
    </citation>
    <scope>NUCLEOTIDE SEQUENCE [LARGE SCALE GENOMIC DNA]</scope>
    <source>
        <strain evidence="10">CCUG 58938</strain>
    </source>
</reference>
<accession>A0ABW3JZB8</accession>
<evidence type="ECO:0000256" key="2">
    <source>
        <dbReference type="ARBA" id="ARBA00022448"/>
    </source>
</evidence>
<dbReference type="Proteomes" id="UP001597112">
    <property type="component" value="Unassembled WGS sequence"/>
</dbReference>
<comment type="caution">
    <text evidence="9">The sequence shown here is derived from an EMBL/GenBank/DDBJ whole genome shotgun (WGS) entry which is preliminary data.</text>
</comment>
<evidence type="ECO:0000313" key="9">
    <source>
        <dbReference type="EMBL" id="MFD0998501.1"/>
    </source>
</evidence>
<dbReference type="EMBL" id="JBHTKA010000001">
    <property type="protein sequence ID" value="MFD0998501.1"/>
    <property type="molecule type" value="Genomic_DNA"/>
</dbReference>
<comment type="subcellular location">
    <subcellularLocation>
        <location evidence="1">Cell outer membrane</location>
        <topology evidence="1">Multi-pass membrane protein</topology>
    </subcellularLocation>
</comment>
<name>A0ABW3JZB8_9BACT</name>
<dbReference type="Pfam" id="PF07715">
    <property type="entry name" value="Plug"/>
    <property type="match status" value="1"/>
</dbReference>
<dbReference type="RefSeq" id="WP_377575306.1">
    <property type="nucleotide sequence ID" value="NZ_JBHTKA010000001.1"/>
</dbReference>
<dbReference type="PANTHER" id="PTHR30069">
    <property type="entry name" value="TONB-DEPENDENT OUTER MEMBRANE RECEPTOR"/>
    <property type="match status" value="1"/>
</dbReference>
<keyword evidence="2" id="KW-0813">Transport</keyword>
<protein>
    <submittedName>
        <fullName evidence="9">Carboxypeptidase-like regulatory domain-containing protein</fullName>
    </submittedName>
</protein>
<dbReference type="InterPro" id="IPR012910">
    <property type="entry name" value="Plug_dom"/>
</dbReference>
<dbReference type="Gene3D" id="2.60.40.1120">
    <property type="entry name" value="Carboxypeptidase-like, regulatory domain"/>
    <property type="match status" value="1"/>
</dbReference>
<dbReference type="PANTHER" id="PTHR30069:SF29">
    <property type="entry name" value="HEMOGLOBIN AND HEMOGLOBIN-HAPTOGLOBIN-BINDING PROTEIN 1-RELATED"/>
    <property type="match status" value="1"/>
</dbReference>
<keyword evidence="10" id="KW-1185">Reference proteome</keyword>
<evidence type="ECO:0000256" key="5">
    <source>
        <dbReference type="ARBA" id="ARBA00022729"/>
    </source>
</evidence>
<dbReference type="Gene3D" id="2.40.170.20">
    <property type="entry name" value="TonB-dependent receptor, beta-barrel domain"/>
    <property type="match status" value="1"/>
</dbReference>
<evidence type="ECO:0000256" key="7">
    <source>
        <dbReference type="ARBA" id="ARBA00023237"/>
    </source>
</evidence>
<keyword evidence="7" id="KW-0998">Cell outer membrane</keyword>
<evidence type="ECO:0000259" key="8">
    <source>
        <dbReference type="Pfam" id="PF07715"/>
    </source>
</evidence>
<dbReference type="SUPFAM" id="SSF49464">
    <property type="entry name" value="Carboxypeptidase regulatory domain-like"/>
    <property type="match status" value="1"/>
</dbReference>
<evidence type="ECO:0000256" key="4">
    <source>
        <dbReference type="ARBA" id="ARBA00022692"/>
    </source>
</evidence>
<evidence type="ECO:0000256" key="1">
    <source>
        <dbReference type="ARBA" id="ARBA00004571"/>
    </source>
</evidence>
<keyword evidence="5" id="KW-0732">Signal</keyword>
<keyword evidence="6" id="KW-0472">Membrane</keyword>
<proteinExistence type="predicted"/>
<organism evidence="9 10">
    <name type="scientific">Ohtaekwangia kribbensis</name>
    <dbReference type="NCBI Taxonomy" id="688913"/>
    <lineage>
        <taxon>Bacteria</taxon>
        <taxon>Pseudomonadati</taxon>
        <taxon>Bacteroidota</taxon>
        <taxon>Cytophagia</taxon>
        <taxon>Cytophagales</taxon>
        <taxon>Fulvivirgaceae</taxon>
        <taxon>Ohtaekwangia</taxon>
    </lineage>
</organism>
<sequence length="717" mass="80411">MKLFYSAFLACTLVTGYSQTRISGKITDERGVAVPLANIVLVDTYDGTTSDTEGNFEFTTTETGTKILLVKFIGYKDFQREVVLEGKPVNIAVPLEEMINELEAVMITAGAFAASDESRRTVFKALDIATTAGATADIAGALNTLPGTQKVGESGRLFVRGGDGNEAKTFIDGMIVLDAYSPSAPNTPSRGRFLPFMFKGTSFSTGGYSAEYGQALSSALVLDSKDQSEMTRTDIGILSVGGDVAHTQAWSGGSIIGKIQYTNIRPYFGLINQEVDWEKAPVSLEGSSAFRQQIGKDGMLKVYGNFNHTNYSLYQHSIDDYNSKFLYELTNNYRYLNGFYKQSLNDKWMVRGGVSYTYQQNDAFADHDNIVETEKGIHAKTVFEGSLSDKVELKTGVEVLQRSYDQEYIISDGDDYARSFDETIAGGFAEADLYTSNKFVTRAGARLEYNDLMNQFSVDPRISLAYKTGTYSQVSFAYGKFRQTAKNELVRINPTLDPEKAEHFILNYQRIENNRTFRVETYYKKYSDLVKYENGNAAAVNNAGSGYAKGIELFWRDNRSLRNTDYWISYSFLDTKRNYLNYPYRSTPTFASKHNFSVVYKYFVQSIKSQLGFTYSYTSGRPYNNPNADKFNGGKTPAYSDLSFNWSYLPKPYLIVYLSCTNLLGRDNIFGYEYSTQQNAEGIYNGRPIRQAAPRFLFVGIFITLSKDKSVNQLPSL</sequence>
<dbReference type="SUPFAM" id="SSF56935">
    <property type="entry name" value="Porins"/>
    <property type="match status" value="1"/>
</dbReference>
<keyword evidence="4" id="KW-0812">Transmembrane</keyword>
<gene>
    <name evidence="9" type="ORF">ACFQ21_04255</name>
</gene>